<dbReference type="InterPro" id="IPR010534">
    <property type="entry name" value="Phage_933W_GpQ"/>
</dbReference>
<reference evidence="5" key="1">
    <citation type="submission" date="2017-12" db="EMBL/GenBank/DDBJ databases">
        <title>Genome sequencing and analysis.</title>
        <authorList>
            <person name="Huang Y.-T."/>
        </authorList>
    </citation>
    <scope>NUCLEOTIDE SEQUENCE</scope>
    <source>
        <strain evidence="5">VGH116</strain>
    </source>
</reference>
<dbReference type="AlphaFoldDB" id="A0A8I0PZC1"/>
<proteinExistence type="inferred from homology"/>
<evidence type="ECO:0000256" key="3">
    <source>
        <dbReference type="ARBA" id="ARBA00023125"/>
    </source>
</evidence>
<keyword evidence="2" id="KW-0805">Transcription regulation</keyword>
<organism evidence="5 6">
    <name type="scientific">Morganella morganii</name>
    <name type="common">Proteus morganii</name>
    <dbReference type="NCBI Taxonomy" id="582"/>
    <lineage>
        <taxon>Bacteria</taxon>
        <taxon>Pseudomonadati</taxon>
        <taxon>Pseudomonadota</taxon>
        <taxon>Gammaproteobacteria</taxon>
        <taxon>Enterobacterales</taxon>
        <taxon>Morganellaceae</taxon>
        <taxon>Morganella</taxon>
    </lineage>
</organism>
<dbReference type="Proteomes" id="UP000650477">
    <property type="component" value="Unassembled WGS sequence"/>
</dbReference>
<keyword evidence="4" id="KW-0804">Transcription</keyword>
<evidence type="ECO:0000256" key="1">
    <source>
        <dbReference type="ARBA" id="ARBA00010234"/>
    </source>
</evidence>
<dbReference type="Pfam" id="PF06530">
    <property type="entry name" value="Phage_antitermQ"/>
    <property type="match status" value="1"/>
</dbReference>
<keyword evidence="3" id="KW-0238">DNA-binding</keyword>
<dbReference type="GO" id="GO:0003677">
    <property type="term" value="F:DNA binding"/>
    <property type="evidence" value="ECO:0007669"/>
    <property type="project" value="UniProtKB-KW"/>
</dbReference>
<name>A0A8I0PZC1_MORMO</name>
<dbReference type="EMBL" id="PKLF01000027">
    <property type="protein sequence ID" value="MBE8614475.1"/>
    <property type="molecule type" value="Genomic_DNA"/>
</dbReference>
<dbReference type="RefSeq" id="WP_193830310.1">
    <property type="nucleotide sequence ID" value="NZ_PKLF01000027.1"/>
</dbReference>
<evidence type="ECO:0000313" key="5">
    <source>
        <dbReference type="EMBL" id="MBE8614475.1"/>
    </source>
</evidence>
<comment type="caution">
    <text evidence="5">The sequence shown here is derived from an EMBL/GenBank/DDBJ whole genome shotgun (WGS) entry which is preliminary data.</text>
</comment>
<protein>
    <submittedName>
        <fullName evidence="5">Antitermination protein Q</fullName>
    </submittedName>
</protein>
<accession>A0A8I0PZC1</accession>
<gene>
    <name evidence="5" type="ORF">CYG68_19095</name>
</gene>
<evidence type="ECO:0000313" key="6">
    <source>
        <dbReference type="Proteomes" id="UP000650477"/>
    </source>
</evidence>
<evidence type="ECO:0000256" key="2">
    <source>
        <dbReference type="ARBA" id="ARBA00023015"/>
    </source>
</evidence>
<sequence length="146" mass="16422">MRDIQIALDRWGGWASSDNCGVDYSHIAAGFKGLITSNRSERQSCSDHDGRVIDKAITKLKAVRKDEELNLIVAHYMYGVSKRAIARKWKLSEGRIRQMLQVAEGFVDGYLYATGAVLDMDLEIEKARVINCSKKVLVRYANSVLL</sequence>
<evidence type="ECO:0000256" key="4">
    <source>
        <dbReference type="ARBA" id="ARBA00023163"/>
    </source>
</evidence>
<dbReference type="GO" id="GO:0060567">
    <property type="term" value="P:negative regulation of termination of DNA-templated transcription"/>
    <property type="evidence" value="ECO:0007669"/>
    <property type="project" value="InterPro"/>
</dbReference>
<comment type="similarity">
    <text evidence="1">Belongs to the phage antitermination Q type 1 family.</text>
</comment>